<evidence type="ECO:0000256" key="1">
    <source>
        <dbReference type="SAM" id="Coils"/>
    </source>
</evidence>
<evidence type="ECO:0000259" key="2">
    <source>
        <dbReference type="Pfam" id="PF25298"/>
    </source>
</evidence>
<proteinExistence type="predicted"/>
<dbReference type="InterPro" id="IPR057251">
    <property type="entry name" value="FP_C"/>
</dbReference>
<dbReference type="Gene3D" id="3.30.70.1820">
    <property type="entry name" value="L1 transposable element, RRM domain"/>
    <property type="match status" value="1"/>
</dbReference>
<keyword evidence="1" id="KW-0175">Coiled coil</keyword>
<dbReference type="AlphaFoldDB" id="A0A8D8R0M1"/>
<feature type="domain" description="FP protein C-terminal" evidence="2">
    <location>
        <begin position="171"/>
        <end position="222"/>
    </location>
</feature>
<accession>A0A8D8R0M1</accession>
<sequence length="237" mass="28065">MSNNKDTSALSDRELILKLNKDIQGLLPLEEKLTKMMNLLLEQKVQIEKMEKKMNEQMEENKKLRSELKEAKDEVSDLQQRQRLNNIIINGIPEAKGENVIKIVESLGDKLGISNPGFHIQVAHRVKTKTANKVRPIVVRLINTRTRDAWTMAFRQKQMWKQKIYVSEHLTKKNQDLLAKTKELKLKHQYQYVWVKDCRILVRKNEKSRVYAVRNEDDLERIFEEKKKAEEEPEENF</sequence>
<name>A0A8D8R0M1_9HEMI</name>
<feature type="coiled-coil region" evidence="1">
    <location>
        <begin position="33"/>
        <end position="81"/>
    </location>
</feature>
<dbReference type="InterPro" id="IPR004244">
    <property type="entry name" value="Transposase_22"/>
</dbReference>
<reference evidence="3" key="1">
    <citation type="submission" date="2021-05" db="EMBL/GenBank/DDBJ databases">
        <authorList>
            <person name="Alioto T."/>
            <person name="Alioto T."/>
            <person name="Gomez Garrido J."/>
        </authorList>
    </citation>
    <scope>NUCLEOTIDE SEQUENCE</scope>
</reference>
<organism evidence="3">
    <name type="scientific">Cacopsylla melanoneura</name>
    <dbReference type="NCBI Taxonomy" id="428564"/>
    <lineage>
        <taxon>Eukaryota</taxon>
        <taxon>Metazoa</taxon>
        <taxon>Ecdysozoa</taxon>
        <taxon>Arthropoda</taxon>
        <taxon>Hexapoda</taxon>
        <taxon>Insecta</taxon>
        <taxon>Pterygota</taxon>
        <taxon>Neoptera</taxon>
        <taxon>Paraneoptera</taxon>
        <taxon>Hemiptera</taxon>
        <taxon>Sternorrhyncha</taxon>
        <taxon>Psylloidea</taxon>
        <taxon>Psyllidae</taxon>
        <taxon>Psyllinae</taxon>
        <taxon>Cacopsylla</taxon>
    </lineage>
</organism>
<dbReference type="EMBL" id="HBUF01112731">
    <property type="protein sequence ID" value="CAG6640575.1"/>
    <property type="molecule type" value="Transcribed_RNA"/>
</dbReference>
<dbReference type="Pfam" id="PF25298">
    <property type="entry name" value="Baculo_FP_2nd"/>
    <property type="match status" value="1"/>
</dbReference>
<dbReference type="EMBL" id="HBUF01112730">
    <property type="protein sequence ID" value="CAG6640574.1"/>
    <property type="molecule type" value="Transcribed_RNA"/>
</dbReference>
<dbReference type="PANTHER" id="PTHR11505">
    <property type="entry name" value="L1 TRANSPOSABLE ELEMENT-RELATED"/>
    <property type="match status" value="1"/>
</dbReference>
<protein>
    <recommendedName>
        <fullName evidence="2">FP protein C-terminal domain-containing protein</fullName>
    </recommendedName>
</protein>
<evidence type="ECO:0000313" key="3">
    <source>
        <dbReference type="EMBL" id="CAG6640574.1"/>
    </source>
</evidence>